<protein>
    <submittedName>
        <fullName evidence="2">Uncharacterized protein</fullName>
    </submittedName>
</protein>
<gene>
    <name evidence="2" type="ORF">NPIL_12581</name>
</gene>
<sequence>MRFQFHYNVTYLKAPLASLLINYSKNNKLKHRNCILLFVRISVLQVFRNSSFSGIKEKKKERETKRRKEIQEREGHGNESARDKDRFEDYTPGPIHSPSQRRPSRVIDRVQELV</sequence>
<proteinExistence type="predicted"/>
<comment type="caution">
    <text evidence="2">The sequence shown here is derived from an EMBL/GenBank/DDBJ whole genome shotgun (WGS) entry which is preliminary data.</text>
</comment>
<dbReference type="EMBL" id="BMAW01035815">
    <property type="protein sequence ID" value="GFU41286.1"/>
    <property type="molecule type" value="Genomic_DNA"/>
</dbReference>
<feature type="region of interest" description="Disordered" evidence="1">
    <location>
        <begin position="55"/>
        <end position="114"/>
    </location>
</feature>
<accession>A0A8X6QRJ9</accession>
<feature type="compositionally biased region" description="Basic and acidic residues" evidence="1">
    <location>
        <begin position="55"/>
        <end position="89"/>
    </location>
</feature>
<organism evidence="2 3">
    <name type="scientific">Nephila pilipes</name>
    <name type="common">Giant wood spider</name>
    <name type="synonym">Nephila maculata</name>
    <dbReference type="NCBI Taxonomy" id="299642"/>
    <lineage>
        <taxon>Eukaryota</taxon>
        <taxon>Metazoa</taxon>
        <taxon>Ecdysozoa</taxon>
        <taxon>Arthropoda</taxon>
        <taxon>Chelicerata</taxon>
        <taxon>Arachnida</taxon>
        <taxon>Araneae</taxon>
        <taxon>Araneomorphae</taxon>
        <taxon>Entelegynae</taxon>
        <taxon>Araneoidea</taxon>
        <taxon>Nephilidae</taxon>
        <taxon>Nephila</taxon>
    </lineage>
</organism>
<evidence type="ECO:0000313" key="3">
    <source>
        <dbReference type="Proteomes" id="UP000887013"/>
    </source>
</evidence>
<dbReference type="AlphaFoldDB" id="A0A8X6QRJ9"/>
<name>A0A8X6QRJ9_NEPPI</name>
<feature type="compositionally biased region" description="Basic and acidic residues" evidence="1">
    <location>
        <begin position="105"/>
        <end position="114"/>
    </location>
</feature>
<reference evidence="2" key="1">
    <citation type="submission" date="2020-08" db="EMBL/GenBank/DDBJ databases">
        <title>Multicomponent nature underlies the extraordinary mechanical properties of spider dragline silk.</title>
        <authorList>
            <person name="Kono N."/>
            <person name="Nakamura H."/>
            <person name="Mori M."/>
            <person name="Yoshida Y."/>
            <person name="Ohtoshi R."/>
            <person name="Malay A.D."/>
            <person name="Moran D.A.P."/>
            <person name="Tomita M."/>
            <person name="Numata K."/>
            <person name="Arakawa K."/>
        </authorList>
    </citation>
    <scope>NUCLEOTIDE SEQUENCE</scope>
</reference>
<keyword evidence="3" id="KW-1185">Reference proteome</keyword>
<dbReference type="Proteomes" id="UP000887013">
    <property type="component" value="Unassembled WGS sequence"/>
</dbReference>
<evidence type="ECO:0000256" key="1">
    <source>
        <dbReference type="SAM" id="MobiDB-lite"/>
    </source>
</evidence>
<evidence type="ECO:0000313" key="2">
    <source>
        <dbReference type="EMBL" id="GFU41286.1"/>
    </source>
</evidence>